<gene>
    <name evidence="2" type="ORF">Vbra_12949</name>
</gene>
<feature type="compositionally biased region" description="Acidic residues" evidence="1">
    <location>
        <begin position="174"/>
        <end position="185"/>
    </location>
</feature>
<sequence>MSGRGDAPKAPASSGASDVMRELPRTTAGGPGRMASTAPQTPHAHGSPSPAGIPGQSPPPQDPPQPTNQPSPDPRTPQNHRGTIESGGPSGGGQGVESGGACGEGDGRGAAAGVAAAAAADLSLSSVTDKDEEDAQGDEEGGAGGGGSGEGKQEDRRIVLARQKAMKGKHGGDGDEEYTPGEDDLAEHQELAIEEKEQGEQEDGVPAAAAAAGGASVVPAAAAAAGMTATKKRYSRSIFARLRQSHPDVQLTFTPIPHQTPDQDAVTVTMGPFTDSNGEAFYVPEVVTRSARKRKSLMGWYFNTLCQKAKRAIEDPPDHHDYFDEDEDGTRVFVQRRVKPKAKAKANNVRRRAPAVAEEMGDGEQQQVDEHAMAAAAANGPPFPWHPMWPFDHPPPPFWPPPPYFYDHGGIAVEGPPLPPGVTTGHTSNQCSSPGELGCTAASPSPCAPATTSCRPHGSPAGCRRPHNPCVGC</sequence>
<evidence type="ECO:0000313" key="3">
    <source>
        <dbReference type="Proteomes" id="UP000041254"/>
    </source>
</evidence>
<feature type="compositionally biased region" description="Acidic residues" evidence="1">
    <location>
        <begin position="130"/>
        <end position="141"/>
    </location>
</feature>
<dbReference type="InParanoid" id="A0A0G4ESB9"/>
<dbReference type="Proteomes" id="UP000041254">
    <property type="component" value="Unassembled WGS sequence"/>
</dbReference>
<dbReference type="EMBL" id="CDMY01000298">
    <property type="protein sequence ID" value="CEM00765.1"/>
    <property type="molecule type" value="Genomic_DNA"/>
</dbReference>
<feature type="compositionally biased region" description="Gly residues" evidence="1">
    <location>
        <begin position="88"/>
        <end position="110"/>
    </location>
</feature>
<evidence type="ECO:0000256" key="1">
    <source>
        <dbReference type="SAM" id="MobiDB-lite"/>
    </source>
</evidence>
<accession>A0A0G4ESB9</accession>
<dbReference type="AlphaFoldDB" id="A0A0G4ESB9"/>
<feature type="compositionally biased region" description="Pro residues" evidence="1">
    <location>
        <begin position="56"/>
        <end position="75"/>
    </location>
</feature>
<reference evidence="2 3" key="1">
    <citation type="submission" date="2014-11" db="EMBL/GenBank/DDBJ databases">
        <authorList>
            <person name="Zhu J."/>
            <person name="Qi W."/>
            <person name="Song R."/>
        </authorList>
    </citation>
    <scope>NUCLEOTIDE SEQUENCE [LARGE SCALE GENOMIC DNA]</scope>
</reference>
<protein>
    <submittedName>
        <fullName evidence="2">Uncharacterized protein</fullName>
    </submittedName>
</protein>
<name>A0A0G4ESB9_VITBC</name>
<proteinExistence type="predicted"/>
<dbReference type="OMA" id="PRFCGIS"/>
<feature type="compositionally biased region" description="Low complexity" evidence="1">
    <location>
        <begin position="111"/>
        <end position="126"/>
    </location>
</feature>
<dbReference type="VEuPathDB" id="CryptoDB:Vbra_12949"/>
<keyword evidence="3" id="KW-1185">Reference proteome</keyword>
<evidence type="ECO:0000313" key="2">
    <source>
        <dbReference type="EMBL" id="CEM00765.1"/>
    </source>
</evidence>
<organism evidence="2 3">
    <name type="scientific">Vitrella brassicaformis (strain CCMP3155)</name>
    <dbReference type="NCBI Taxonomy" id="1169540"/>
    <lineage>
        <taxon>Eukaryota</taxon>
        <taxon>Sar</taxon>
        <taxon>Alveolata</taxon>
        <taxon>Colpodellida</taxon>
        <taxon>Vitrellaceae</taxon>
        <taxon>Vitrella</taxon>
    </lineage>
</organism>
<feature type="region of interest" description="Disordered" evidence="1">
    <location>
        <begin position="1"/>
        <end position="186"/>
    </location>
</feature>